<keyword evidence="3" id="KW-0285">Flavoprotein</keyword>
<gene>
    <name evidence="8" type="ORF">MNBD_NITROSPINAE01-1870</name>
</gene>
<dbReference type="GO" id="GO:0004155">
    <property type="term" value="F:6,7-dihydropteridine reductase activity"/>
    <property type="evidence" value="ECO:0007669"/>
    <property type="project" value="UniProtKB-EC"/>
</dbReference>
<dbReference type="Gene3D" id="3.40.109.10">
    <property type="entry name" value="NADH Oxidase"/>
    <property type="match status" value="1"/>
</dbReference>
<dbReference type="Pfam" id="PF00881">
    <property type="entry name" value="Nitroreductase"/>
    <property type="match status" value="1"/>
</dbReference>
<dbReference type="InterPro" id="IPR029479">
    <property type="entry name" value="Nitroreductase"/>
</dbReference>
<dbReference type="EC" id="1.-.-.-" evidence="8"/>
<evidence type="ECO:0000313" key="8">
    <source>
        <dbReference type="EMBL" id="VAX20564.1"/>
    </source>
</evidence>
<evidence type="ECO:0000256" key="3">
    <source>
        <dbReference type="ARBA" id="ARBA00022630"/>
    </source>
</evidence>
<reference evidence="8" key="1">
    <citation type="submission" date="2018-06" db="EMBL/GenBank/DDBJ databases">
        <authorList>
            <person name="Zhirakovskaya E."/>
        </authorList>
    </citation>
    <scope>NUCLEOTIDE SEQUENCE</scope>
</reference>
<keyword evidence="6 8" id="KW-0560">Oxidoreductase</keyword>
<comment type="similarity">
    <text evidence="2">Belongs to the nitroreductase family.</text>
</comment>
<keyword evidence="4" id="KW-0288">FMN</keyword>
<evidence type="ECO:0000256" key="1">
    <source>
        <dbReference type="ARBA" id="ARBA00001917"/>
    </source>
</evidence>
<dbReference type="EC" id="1.5.1.34" evidence="8"/>
<dbReference type="SUPFAM" id="SSF55469">
    <property type="entry name" value="FMN-dependent nitroreductase-like"/>
    <property type="match status" value="1"/>
</dbReference>
<dbReference type="EMBL" id="UOGC01000106">
    <property type="protein sequence ID" value="VAX20564.1"/>
    <property type="molecule type" value="Genomic_DNA"/>
</dbReference>
<evidence type="ECO:0000259" key="7">
    <source>
        <dbReference type="Pfam" id="PF00881"/>
    </source>
</evidence>
<sequence>MKNNFLNAMQFRHACKLFDENKKVAKTDLDFILETGRLSPSSFGVEHWRFIVVQSADLKKKLKSACYDQPQVGTASAVVVILGLKEDLKPGSEYIQKMFKRLQMPEEKYEAMLGFYKFMVDQLDITWWSISQCHIAGANMMTSAASIGIDSCPIGGYDMKKVKDVLGVDSNKYTVGLIIPFGYRVNEQRGKTRLPIDELVEYR</sequence>
<evidence type="ECO:0000256" key="4">
    <source>
        <dbReference type="ARBA" id="ARBA00022643"/>
    </source>
</evidence>
<dbReference type="InterPro" id="IPR000415">
    <property type="entry name" value="Nitroreductase-like"/>
</dbReference>
<dbReference type="CDD" id="cd02149">
    <property type="entry name" value="NfsB-like"/>
    <property type="match status" value="1"/>
</dbReference>
<feature type="domain" description="Nitroreductase" evidence="7">
    <location>
        <begin position="11"/>
        <end position="183"/>
    </location>
</feature>
<dbReference type="AlphaFoldDB" id="A0A3B1C9C7"/>
<proteinExistence type="inferred from homology"/>
<evidence type="ECO:0000256" key="2">
    <source>
        <dbReference type="ARBA" id="ARBA00007118"/>
    </source>
</evidence>
<evidence type="ECO:0000256" key="5">
    <source>
        <dbReference type="ARBA" id="ARBA00022857"/>
    </source>
</evidence>
<evidence type="ECO:0000256" key="6">
    <source>
        <dbReference type="ARBA" id="ARBA00023002"/>
    </source>
</evidence>
<comment type="cofactor">
    <cofactor evidence="1">
        <name>FMN</name>
        <dbReference type="ChEBI" id="CHEBI:58210"/>
    </cofactor>
</comment>
<dbReference type="PANTHER" id="PTHR43673">
    <property type="entry name" value="NAD(P)H NITROREDUCTASE YDGI-RELATED"/>
    <property type="match status" value="1"/>
</dbReference>
<name>A0A3B1C9C7_9ZZZZ</name>
<dbReference type="InterPro" id="IPR033878">
    <property type="entry name" value="NfsB-like"/>
</dbReference>
<protein>
    <submittedName>
        <fullName evidence="8">Oxygen-insensitive NAD(P)H nitroreductase / Dihydropteridine reductase</fullName>
        <ecNumber evidence="8">1.-.-.-</ecNumber>
        <ecNumber evidence="8">1.5.1.34</ecNumber>
    </submittedName>
</protein>
<organism evidence="8">
    <name type="scientific">hydrothermal vent metagenome</name>
    <dbReference type="NCBI Taxonomy" id="652676"/>
    <lineage>
        <taxon>unclassified sequences</taxon>
        <taxon>metagenomes</taxon>
        <taxon>ecological metagenomes</taxon>
    </lineage>
</organism>
<dbReference type="PANTHER" id="PTHR43673:SF2">
    <property type="entry name" value="NITROREDUCTASE"/>
    <property type="match status" value="1"/>
</dbReference>
<accession>A0A3B1C9C7</accession>
<keyword evidence="5" id="KW-0521">NADP</keyword>